<dbReference type="KEGG" id="vei:Veis_3482"/>
<dbReference type="OrthoDB" id="7059163at2"/>
<proteinExistence type="predicted"/>
<accession>A1WNJ6</accession>
<dbReference type="HOGENOM" id="CLU_097073_0_0_4"/>
<dbReference type="GeneID" id="76461899"/>
<evidence type="ECO:0000313" key="2">
    <source>
        <dbReference type="Proteomes" id="UP000000374"/>
    </source>
</evidence>
<dbReference type="InterPro" id="IPR014710">
    <property type="entry name" value="RmlC-like_jellyroll"/>
</dbReference>
<dbReference type="eggNOG" id="COG5553">
    <property type="taxonomic scope" value="Bacteria"/>
</dbReference>
<dbReference type="SUPFAM" id="SSF51182">
    <property type="entry name" value="RmlC-like cupins"/>
    <property type="match status" value="1"/>
</dbReference>
<keyword evidence="2" id="KW-1185">Reference proteome</keyword>
<evidence type="ECO:0008006" key="3">
    <source>
        <dbReference type="Google" id="ProtNLM"/>
    </source>
</evidence>
<dbReference type="EMBL" id="CP000542">
    <property type="protein sequence ID" value="ABM59203.1"/>
    <property type="molecule type" value="Genomic_DNA"/>
</dbReference>
<protein>
    <recommendedName>
        <fullName evidence="3">Cysteine dioxygenase type I</fullName>
    </recommendedName>
</protein>
<dbReference type="STRING" id="391735.Veis_3482"/>
<organism evidence="1 2">
    <name type="scientific">Verminephrobacter eiseniae (strain EF01-2)</name>
    <dbReference type="NCBI Taxonomy" id="391735"/>
    <lineage>
        <taxon>Bacteria</taxon>
        <taxon>Pseudomonadati</taxon>
        <taxon>Pseudomonadota</taxon>
        <taxon>Betaproteobacteria</taxon>
        <taxon>Burkholderiales</taxon>
        <taxon>Comamonadaceae</taxon>
        <taxon>Verminephrobacter</taxon>
    </lineage>
</organism>
<dbReference type="RefSeq" id="WP_011811195.1">
    <property type="nucleotide sequence ID" value="NC_008786.1"/>
</dbReference>
<name>A1WNJ6_VEREI</name>
<dbReference type="Proteomes" id="UP000000374">
    <property type="component" value="Chromosome"/>
</dbReference>
<dbReference type="CDD" id="cd10548">
    <property type="entry name" value="cupin_CDO"/>
    <property type="match status" value="1"/>
</dbReference>
<dbReference type="InterPro" id="IPR011051">
    <property type="entry name" value="RmlC_Cupin_sf"/>
</dbReference>
<dbReference type="Gene3D" id="2.60.120.10">
    <property type="entry name" value="Jelly Rolls"/>
    <property type="match status" value="1"/>
</dbReference>
<sequence length="208" mass="23072">MNELSLPQRRDAAAKALMQAVRRHLESEGTTRAALSKVGAELRKLVTEHAALFPATSFPPPGAQDAGSVRYLVHTDPQTDFSLYLNVLNPGKSTLAHNHMTWAVIEALEGEELNRIYQRLDDGSDATRAQIRLEREFTVRRGAGIQFLAQDIHSIHIQGDGGTRHFHLYGRPLEALDERQGFDLQTGAVTRFNLKNLAPSRLATDARA</sequence>
<gene>
    <name evidence="1" type="ordered locus">Veis_3482</name>
</gene>
<dbReference type="AlphaFoldDB" id="A1WNJ6"/>
<evidence type="ECO:0000313" key="1">
    <source>
        <dbReference type="EMBL" id="ABM59203.1"/>
    </source>
</evidence>
<reference evidence="2" key="1">
    <citation type="submission" date="2006-12" db="EMBL/GenBank/DDBJ databases">
        <title>Complete sequence of chromosome 1 of Verminephrobacter eiseniae EF01-2.</title>
        <authorList>
            <person name="Copeland A."/>
            <person name="Lucas S."/>
            <person name="Lapidus A."/>
            <person name="Barry K."/>
            <person name="Detter J.C."/>
            <person name="Glavina del Rio T."/>
            <person name="Dalin E."/>
            <person name="Tice H."/>
            <person name="Pitluck S."/>
            <person name="Chertkov O."/>
            <person name="Brettin T."/>
            <person name="Bruce D."/>
            <person name="Han C."/>
            <person name="Tapia R."/>
            <person name="Gilna P."/>
            <person name="Schmutz J."/>
            <person name="Larimer F."/>
            <person name="Land M."/>
            <person name="Hauser L."/>
            <person name="Kyrpides N."/>
            <person name="Kim E."/>
            <person name="Stahl D."/>
            <person name="Richardson P."/>
        </authorList>
    </citation>
    <scope>NUCLEOTIDE SEQUENCE [LARGE SCALE GENOMIC DNA]</scope>
    <source>
        <strain evidence="2">EF01-2</strain>
    </source>
</reference>